<dbReference type="SUPFAM" id="SSF56784">
    <property type="entry name" value="HAD-like"/>
    <property type="match status" value="1"/>
</dbReference>
<dbReference type="InterPro" id="IPR023214">
    <property type="entry name" value="HAD_sf"/>
</dbReference>
<dbReference type="InterPro" id="IPR023198">
    <property type="entry name" value="PGP-like_dom2"/>
</dbReference>
<evidence type="ECO:0000313" key="1">
    <source>
        <dbReference type="EMBL" id="TDT58392.1"/>
    </source>
</evidence>
<dbReference type="InterPro" id="IPR050155">
    <property type="entry name" value="HAD-like_hydrolase_sf"/>
</dbReference>
<dbReference type="Gene3D" id="1.10.150.240">
    <property type="entry name" value="Putative phosphatase, domain 2"/>
    <property type="match status" value="1"/>
</dbReference>
<dbReference type="NCBIfam" id="TIGR01549">
    <property type="entry name" value="HAD-SF-IA-v1"/>
    <property type="match status" value="1"/>
</dbReference>
<dbReference type="NCBIfam" id="TIGR01509">
    <property type="entry name" value="HAD-SF-IA-v3"/>
    <property type="match status" value="1"/>
</dbReference>
<comment type="caution">
    <text evidence="1">The sequence shown here is derived from an EMBL/GenBank/DDBJ whole genome shotgun (WGS) entry which is preliminary data.</text>
</comment>
<dbReference type="Gene3D" id="3.40.50.1000">
    <property type="entry name" value="HAD superfamily/HAD-like"/>
    <property type="match status" value="1"/>
</dbReference>
<dbReference type="NCBIfam" id="NF009804">
    <property type="entry name" value="PRK13288.1"/>
    <property type="match status" value="1"/>
</dbReference>
<dbReference type="AlphaFoldDB" id="A0A4R7KNY0"/>
<dbReference type="RefSeq" id="WP_133628195.1">
    <property type="nucleotide sequence ID" value="NZ_SOAZ01000011.1"/>
</dbReference>
<dbReference type="PANTHER" id="PTHR43434">
    <property type="entry name" value="PHOSPHOGLYCOLATE PHOSPHATASE"/>
    <property type="match status" value="1"/>
</dbReference>
<dbReference type="Pfam" id="PF13419">
    <property type="entry name" value="HAD_2"/>
    <property type="match status" value="1"/>
</dbReference>
<dbReference type="GO" id="GO:0008967">
    <property type="term" value="F:phosphoglycolate phosphatase activity"/>
    <property type="evidence" value="ECO:0007669"/>
    <property type="project" value="TreeGrafter"/>
</dbReference>
<dbReference type="SFLD" id="SFLDG01135">
    <property type="entry name" value="C1.5.6:_HAD__Beta-PGM__Phospha"/>
    <property type="match status" value="1"/>
</dbReference>
<dbReference type="Proteomes" id="UP000295325">
    <property type="component" value="Unassembled WGS sequence"/>
</dbReference>
<dbReference type="GO" id="GO:0005829">
    <property type="term" value="C:cytosol"/>
    <property type="evidence" value="ECO:0007669"/>
    <property type="project" value="TreeGrafter"/>
</dbReference>
<accession>A0A4R7KNY0</accession>
<sequence length="222" mass="24878">MINAVLFDLDGTLIDTNELIVQSFKYTFKKHLNIDISKDEIVKFFGEPLHTTLARYDEKNADRLLKDYREYNESIHDSMIKGIEGAEEVLKELKNRGIKLGIVTSKRRTLAERGLNIFNLLGLMDVVITPEDTLKHKPEGEPAVKACKLLGVSPEEALMVGDSPVDILCGKNAGTKTCFVKYSAVPFKDVVYTNPDYVIVKLRDLLDIVEDSTSHRFDGASA</sequence>
<dbReference type="OrthoDB" id="9792518at2"/>
<dbReference type="PANTHER" id="PTHR43434:SF26">
    <property type="entry name" value="PYROPHOSPHATASE PPAX"/>
    <property type="match status" value="1"/>
</dbReference>
<dbReference type="InterPro" id="IPR036412">
    <property type="entry name" value="HAD-like_sf"/>
</dbReference>
<dbReference type="SFLD" id="SFLDS00003">
    <property type="entry name" value="Haloacid_Dehalogenase"/>
    <property type="match status" value="1"/>
</dbReference>
<dbReference type="InterPro" id="IPR041492">
    <property type="entry name" value="HAD_2"/>
</dbReference>
<proteinExistence type="predicted"/>
<dbReference type="SFLD" id="SFLDG01129">
    <property type="entry name" value="C1.5:_HAD__Beta-PGM__Phosphata"/>
    <property type="match status" value="1"/>
</dbReference>
<dbReference type="EMBL" id="SOAZ01000011">
    <property type="protein sequence ID" value="TDT58392.1"/>
    <property type="molecule type" value="Genomic_DNA"/>
</dbReference>
<name>A0A4R7KNY0_9CLOT</name>
<dbReference type="GO" id="GO:0006281">
    <property type="term" value="P:DNA repair"/>
    <property type="evidence" value="ECO:0007669"/>
    <property type="project" value="TreeGrafter"/>
</dbReference>
<keyword evidence="2" id="KW-1185">Reference proteome</keyword>
<organism evidence="1 2">
    <name type="scientific">Fonticella tunisiensis</name>
    <dbReference type="NCBI Taxonomy" id="1096341"/>
    <lineage>
        <taxon>Bacteria</taxon>
        <taxon>Bacillati</taxon>
        <taxon>Bacillota</taxon>
        <taxon>Clostridia</taxon>
        <taxon>Eubacteriales</taxon>
        <taxon>Clostridiaceae</taxon>
        <taxon>Fonticella</taxon>
    </lineage>
</organism>
<gene>
    <name evidence="1" type="ORF">EDD71_11126</name>
</gene>
<dbReference type="PRINTS" id="PR00413">
    <property type="entry name" value="HADHALOGNASE"/>
</dbReference>
<evidence type="ECO:0000313" key="2">
    <source>
        <dbReference type="Proteomes" id="UP000295325"/>
    </source>
</evidence>
<dbReference type="InterPro" id="IPR006439">
    <property type="entry name" value="HAD-SF_hydro_IA"/>
</dbReference>
<reference evidence="1 2" key="1">
    <citation type="submission" date="2019-03" db="EMBL/GenBank/DDBJ databases">
        <title>Genomic Encyclopedia of Type Strains, Phase IV (KMG-IV): sequencing the most valuable type-strain genomes for metagenomic binning, comparative biology and taxonomic classification.</title>
        <authorList>
            <person name="Goeker M."/>
        </authorList>
    </citation>
    <scope>NUCLEOTIDE SEQUENCE [LARGE SCALE GENOMIC DNA]</scope>
    <source>
        <strain evidence="1 2">DSM 24455</strain>
    </source>
</reference>
<protein>
    <submittedName>
        <fullName evidence="1">Pyrophosphatase PpaX</fullName>
    </submittedName>
</protein>